<protein>
    <submittedName>
        <fullName evidence="1">Uncharacterized protein</fullName>
    </submittedName>
</protein>
<dbReference type="InParanoid" id="A0A6N7EW41"/>
<organism evidence="1 2">
    <name type="scientific">Ostreibacterium oceani</name>
    <dbReference type="NCBI Taxonomy" id="2654998"/>
    <lineage>
        <taxon>Bacteria</taxon>
        <taxon>Pseudomonadati</taxon>
        <taxon>Pseudomonadota</taxon>
        <taxon>Gammaproteobacteria</taxon>
        <taxon>Cardiobacteriales</taxon>
        <taxon>Ostreibacteriaceae</taxon>
        <taxon>Ostreibacterium</taxon>
    </lineage>
</organism>
<dbReference type="AlphaFoldDB" id="A0A6N7EW41"/>
<dbReference type="RefSeq" id="WP_152809424.1">
    <property type="nucleotide sequence ID" value="NZ_WHNW01000003.1"/>
</dbReference>
<proteinExistence type="predicted"/>
<sequence>MKYNVLETGKSKGVGPFFLIPHRGGEKLVAVVMSVQVYDALEALKLSLSRLGTVYQLKNNDF</sequence>
<comment type="caution">
    <text evidence="1">The sequence shown here is derived from an EMBL/GenBank/DDBJ whole genome shotgun (WGS) entry which is preliminary data.</text>
</comment>
<keyword evidence="2" id="KW-1185">Reference proteome</keyword>
<gene>
    <name evidence="1" type="ORF">GCU85_03510</name>
</gene>
<evidence type="ECO:0000313" key="1">
    <source>
        <dbReference type="EMBL" id="MPV85805.1"/>
    </source>
</evidence>
<reference evidence="1 2" key="1">
    <citation type="submission" date="2019-10" db="EMBL/GenBank/DDBJ databases">
        <title>Cardiobacteriales fam. a chemoheterotrophic member of the order Cardiobacteriales, and proposal of Cardiobacteriales fam. nov.</title>
        <authorList>
            <person name="Wang C."/>
        </authorList>
    </citation>
    <scope>NUCLEOTIDE SEQUENCE [LARGE SCALE GENOMIC DNA]</scope>
    <source>
        <strain evidence="1 2">ML27</strain>
    </source>
</reference>
<dbReference type="Proteomes" id="UP000471298">
    <property type="component" value="Unassembled WGS sequence"/>
</dbReference>
<accession>A0A6N7EW41</accession>
<dbReference type="EMBL" id="WHNW01000003">
    <property type="protein sequence ID" value="MPV85805.1"/>
    <property type="molecule type" value="Genomic_DNA"/>
</dbReference>
<evidence type="ECO:0000313" key="2">
    <source>
        <dbReference type="Proteomes" id="UP000471298"/>
    </source>
</evidence>
<name>A0A6N7EW41_9GAMM</name>